<sequence length="449" mass="47138">MIGESSMDKTVSALMRCGVAFALSAVLAAGALGAPAAFAYAAEGNAADTPATGTPAPDAPAPEAPAPDAPSADGDATADGSGGGAASNSPSADDVPAKPAAKVATKVSGLNRTISKKPSGTIKDTIKVSPAGKRTVQLQLYNGAAKKWKTRATFTTNRAGKVTLKYPADWKKKNTTKWRVVVKAADTAKQYVSKTVQVTTYNRSTVKLKAKSAVIMEASTGQVFYAKAPDTKRQNASTTKMMTALLALERNKLSAPVAITKQAATTDYSNLGARAIGDVTTVKNLLYMTLLPSDNGAAEALAIHTAGSEKAFVALMNARAKELGCTHTSFKSPHGLTRKGHGSSARDLAKIARVALKNRTFAKIVNTKSYRFTTSRGNSYTMKTTNKLLGKTAGIRGVKTGYTDAAGHCFVGAFKYKGKTYLTVVLGSPSSDQRWSDTKALLKYVKKYF</sequence>
<organism evidence="13 14">
    <name type="scientific">Adlercreutzia caecimuris</name>
    <dbReference type="NCBI Taxonomy" id="671266"/>
    <lineage>
        <taxon>Bacteria</taxon>
        <taxon>Bacillati</taxon>
        <taxon>Actinomycetota</taxon>
        <taxon>Coriobacteriia</taxon>
        <taxon>Eggerthellales</taxon>
        <taxon>Eggerthellaceae</taxon>
        <taxon>Adlercreutzia</taxon>
    </lineage>
</organism>
<keyword evidence="3" id="KW-0378">Hydrolase</keyword>
<keyword evidence="6" id="KW-0961">Cell wall biogenesis/degradation</keyword>
<dbReference type="GO" id="GO:0006508">
    <property type="term" value="P:proteolysis"/>
    <property type="evidence" value="ECO:0007669"/>
    <property type="project" value="InterPro"/>
</dbReference>
<keyword evidence="13" id="KW-0121">Carboxypeptidase</keyword>
<feature type="binding site" evidence="8">
    <location>
        <position position="399"/>
    </location>
    <ligand>
        <name>substrate</name>
    </ligand>
</feature>
<name>A0A4S4G2D5_9ACTN</name>
<dbReference type="InterPro" id="IPR001967">
    <property type="entry name" value="Peptidase_S11_N"/>
</dbReference>
<keyword evidence="5" id="KW-0573">Peptidoglycan synthesis</keyword>
<comment type="caution">
    <text evidence="13">The sequence shown here is derived from an EMBL/GenBank/DDBJ whole genome shotgun (WGS) entry which is preliminary data.</text>
</comment>
<evidence type="ECO:0000256" key="6">
    <source>
        <dbReference type="ARBA" id="ARBA00023316"/>
    </source>
</evidence>
<comment type="similarity">
    <text evidence="1 9">Belongs to the peptidase S11 family.</text>
</comment>
<dbReference type="Proteomes" id="UP000308978">
    <property type="component" value="Unassembled WGS sequence"/>
</dbReference>
<gene>
    <name evidence="13" type="ORF">E5986_05000</name>
</gene>
<evidence type="ECO:0000256" key="2">
    <source>
        <dbReference type="ARBA" id="ARBA00022729"/>
    </source>
</evidence>
<feature type="compositionally biased region" description="Pro residues" evidence="10">
    <location>
        <begin position="57"/>
        <end position="68"/>
    </location>
</feature>
<evidence type="ECO:0000256" key="11">
    <source>
        <dbReference type="SAM" id="SignalP"/>
    </source>
</evidence>
<reference evidence="13 14" key="1">
    <citation type="submission" date="2019-04" db="EMBL/GenBank/DDBJ databases">
        <title>Microbes associate with the intestines of laboratory mice.</title>
        <authorList>
            <person name="Navarre W."/>
            <person name="Wong E."/>
            <person name="Huang K.C."/>
            <person name="Tropini C."/>
            <person name="Ng K."/>
            <person name="Yu B."/>
        </authorList>
    </citation>
    <scope>NUCLEOTIDE SEQUENCE [LARGE SCALE GENOMIC DNA]</scope>
    <source>
        <strain evidence="13 14">NM80_B27</strain>
    </source>
</reference>
<dbReference type="GO" id="GO:0009002">
    <property type="term" value="F:serine-type D-Ala-D-Ala carboxypeptidase activity"/>
    <property type="evidence" value="ECO:0007669"/>
    <property type="project" value="InterPro"/>
</dbReference>
<dbReference type="GO" id="GO:0009252">
    <property type="term" value="P:peptidoglycan biosynthetic process"/>
    <property type="evidence" value="ECO:0007669"/>
    <property type="project" value="UniProtKB-KW"/>
</dbReference>
<evidence type="ECO:0000313" key="14">
    <source>
        <dbReference type="Proteomes" id="UP000308978"/>
    </source>
</evidence>
<evidence type="ECO:0000256" key="9">
    <source>
        <dbReference type="RuleBase" id="RU004016"/>
    </source>
</evidence>
<dbReference type="GO" id="GO:0071555">
    <property type="term" value="P:cell wall organization"/>
    <property type="evidence" value="ECO:0007669"/>
    <property type="project" value="UniProtKB-KW"/>
</dbReference>
<evidence type="ECO:0000256" key="3">
    <source>
        <dbReference type="ARBA" id="ARBA00022801"/>
    </source>
</evidence>
<dbReference type="InterPro" id="IPR012338">
    <property type="entry name" value="Beta-lactam/transpept-like"/>
</dbReference>
<keyword evidence="2 11" id="KW-0732">Signal</keyword>
<feature type="active site" evidence="7">
    <location>
        <position position="293"/>
    </location>
</feature>
<protein>
    <submittedName>
        <fullName evidence="13">D-alanyl-D-alanine carboxypeptidase</fullName>
    </submittedName>
</protein>
<evidence type="ECO:0000313" key="13">
    <source>
        <dbReference type="EMBL" id="THG37720.1"/>
    </source>
</evidence>
<evidence type="ECO:0000256" key="5">
    <source>
        <dbReference type="ARBA" id="ARBA00022984"/>
    </source>
</evidence>
<accession>A0A4S4G2D5</accession>
<dbReference type="Pfam" id="PF00768">
    <property type="entry name" value="Peptidase_S11"/>
    <property type="match status" value="1"/>
</dbReference>
<dbReference type="SUPFAM" id="SSF56601">
    <property type="entry name" value="beta-lactamase/transpeptidase-like"/>
    <property type="match status" value="1"/>
</dbReference>
<evidence type="ECO:0000256" key="1">
    <source>
        <dbReference type="ARBA" id="ARBA00007164"/>
    </source>
</evidence>
<dbReference type="PANTHER" id="PTHR21581">
    <property type="entry name" value="D-ALANYL-D-ALANINE CARBOXYPEPTIDASE"/>
    <property type="match status" value="1"/>
</dbReference>
<evidence type="ECO:0000256" key="4">
    <source>
        <dbReference type="ARBA" id="ARBA00022960"/>
    </source>
</evidence>
<keyword evidence="4" id="KW-0133">Cell shape</keyword>
<dbReference type="InterPro" id="IPR018044">
    <property type="entry name" value="Peptidase_S11"/>
</dbReference>
<dbReference type="AlphaFoldDB" id="A0A4S4G2D5"/>
<feature type="active site" description="Acyl-ester intermediate" evidence="7">
    <location>
        <position position="237"/>
    </location>
</feature>
<evidence type="ECO:0000256" key="7">
    <source>
        <dbReference type="PIRSR" id="PIRSR618044-1"/>
    </source>
</evidence>
<proteinExistence type="inferred from homology"/>
<evidence type="ECO:0000256" key="10">
    <source>
        <dbReference type="SAM" id="MobiDB-lite"/>
    </source>
</evidence>
<dbReference type="PANTHER" id="PTHR21581:SF33">
    <property type="entry name" value="D-ALANYL-D-ALANINE CARBOXYPEPTIDASE DACB"/>
    <property type="match status" value="1"/>
</dbReference>
<keyword evidence="13" id="KW-0645">Protease</keyword>
<feature type="region of interest" description="Disordered" evidence="10">
    <location>
        <begin position="49"/>
        <end position="118"/>
    </location>
</feature>
<evidence type="ECO:0000259" key="12">
    <source>
        <dbReference type="Pfam" id="PF00768"/>
    </source>
</evidence>
<feature type="signal peptide" evidence="11">
    <location>
        <begin position="1"/>
        <end position="41"/>
    </location>
</feature>
<evidence type="ECO:0000256" key="8">
    <source>
        <dbReference type="PIRSR" id="PIRSR618044-2"/>
    </source>
</evidence>
<feature type="chain" id="PRO_5020845395" evidence="11">
    <location>
        <begin position="42"/>
        <end position="449"/>
    </location>
</feature>
<dbReference type="PRINTS" id="PR00725">
    <property type="entry name" value="DADACBPTASE1"/>
</dbReference>
<feature type="compositionally biased region" description="Low complexity" evidence="10">
    <location>
        <begin position="86"/>
        <end position="108"/>
    </location>
</feature>
<feature type="compositionally biased region" description="Low complexity" evidence="10">
    <location>
        <begin position="69"/>
        <end position="79"/>
    </location>
</feature>
<dbReference type="EMBL" id="SSTJ01000004">
    <property type="protein sequence ID" value="THG37720.1"/>
    <property type="molecule type" value="Genomic_DNA"/>
</dbReference>
<feature type="domain" description="Peptidase S11 D-alanyl-D-alanine carboxypeptidase A N-terminal" evidence="12">
    <location>
        <begin position="204"/>
        <end position="429"/>
    </location>
</feature>
<dbReference type="Gene3D" id="3.40.710.10">
    <property type="entry name" value="DD-peptidase/beta-lactamase superfamily"/>
    <property type="match status" value="1"/>
</dbReference>
<feature type="active site" description="Proton acceptor" evidence="7">
    <location>
        <position position="240"/>
    </location>
</feature>
<dbReference type="GO" id="GO:0008360">
    <property type="term" value="P:regulation of cell shape"/>
    <property type="evidence" value="ECO:0007669"/>
    <property type="project" value="UniProtKB-KW"/>
</dbReference>